<evidence type="ECO:0000256" key="2">
    <source>
        <dbReference type="ARBA" id="ARBA00022840"/>
    </source>
</evidence>
<evidence type="ECO:0000259" key="5">
    <source>
        <dbReference type="PROSITE" id="PS50011"/>
    </source>
</evidence>
<evidence type="ECO:0000313" key="6">
    <source>
        <dbReference type="EMBL" id="VDP78613.1"/>
    </source>
</evidence>
<sequence length="820" mass="92463">MTFFKGLLKKFKGGDDPKRKSSINGITRDINPEDQWEVVNELGDGAFGKVFKAVKKNSSIQAALKKVEFDSEIDLEDLMVEIDILTNFKHPNVLSLLEMYLELCGGGAIDSIMNTLDQPLNEPQIRFVSHEVLMGLAFLHENLIIHRDMKAGNVLLTLSGEVKLADFGVSAHLANEKQKRDTFIGTPYWMAPEVIACETFKESPYNWKADVWSFGITVIEFAEMRPPYNEINPTRVLLKITKSDPPKLKKPNLWSAEMQEFLARCLLKDPVQRPECKDLLMQPFVRDVCEADRQCIRLLLCELKADVIDTVEDLDPADLPEVEQEESVLVLPDSTKIVIPVEVMEEDDDAEIDSKDQSVDNKDTGRDSGLESDMRPAIPVTEEDKSSDPGSREPIVLSSPGHVLLTEVTWFTPSSQSSTSNRGNPIRFQTPIKRSVSCKPSLSPKPLPPQPVTTKDRPPTDSVRYMNLKRRVTISHAPPRSGRLVVPSASSKRPEQNQNINTNSVKWTDSPSAAESHRSVLRQSSCRVLSSQSPVVIRLNRSKTIRNVCHRPETSPVRCRTELIVPFSPTMTPRVSQLRRRLCNQATNGSGSPQVRQLLAPFVAEIAEQIIDEVLNSETEQPSAPFCVFEVMRDLNYELQQEGLLPTEEQAPPETESYQPQSTDECPSETQKRASISSKATSPVPVTSSVKEKNHHEDIVSVGPSRKSTEVGSDSMISLSKSSGLSRKNSAYRTLTRTRRFVIDGKEMTTTSKHIIRLDEQDRKHKEEELNKRKAELRAFRLLQKQETRQMRELTILANQRQEFLETKLSAEFMRSKEKD</sequence>
<keyword evidence="7" id="KW-1185">Reference proteome</keyword>
<dbReference type="InterPro" id="IPR000719">
    <property type="entry name" value="Prot_kinase_dom"/>
</dbReference>
<evidence type="ECO:0000313" key="7">
    <source>
        <dbReference type="Proteomes" id="UP000272942"/>
    </source>
</evidence>
<dbReference type="PANTHER" id="PTHR46538:SF3">
    <property type="entry name" value="PROTEIN KINASE DOMAIN-CONTAINING PROTEIN"/>
    <property type="match status" value="1"/>
</dbReference>
<feature type="region of interest" description="Disordered" evidence="4">
    <location>
        <begin position="435"/>
        <end position="511"/>
    </location>
</feature>
<gene>
    <name evidence="6" type="ORF">ECPE_LOCUS6534</name>
</gene>
<evidence type="ECO:0000256" key="3">
    <source>
        <dbReference type="PROSITE-ProRule" id="PRU10141"/>
    </source>
</evidence>
<dbReference type="OrthoDB" id="10027016at2759"/>
<accession>A0A183AHU9</accession>
<dbReference type="SMART" id="SM00220">
    <property type="entry name" value="S_TKc"/>
    <property type="match status" value="1"/>
</dbReference>
<dbReference type="GO" id="GO:0005524">
    <property type="term" value="F:ATP binding"/>
    <property type="evidence" value="ECO:0007669"/>
    <property type="project" value="UniProtKB-UniRule"/>
</dbReference>
<dbReference type="Gene3D" id="3.30.200.20">
    <property type="entry name" value="Phosphorylase Kinase, domain 1"/>
    <property type="match status" value="1"/>
</dbReference>
<dbReference type="InterPro" id="IPR051585">
    <property type="entry name" value="STE20_Ser/Thr_Kinases"/>
</dbReference>
<feature type="compositionally biased region" description="Basic and acidic residues" evidence="4">
    <location>
        <begin position="690"/>
        <end position="699"/>
    </location>
</feature>
<organism evidence="8">
    <name type="scientific">Echinostoma caproni</name>
    <dbReference type="NCBI Taxonomy" id="27848"/>
    <lineage>
        <taxon>Eukaryota</taxon>
        <taxon>Metazoa</taxon>
        <taxon>Spiralia</taxon>
        <taxon>Lophotrochozoa</taxon>
        <taxon>Platyhelminthes</taxon>
        <taxon>Trematoda</taxon>
        <taxon>Digenea</taxon>
        <taxon>Plagiorchiida</taxon>
        <taxon>Echinostomata</taxon>
        <taxon>Echinostomatoidea</taxon>
        <taxon>Echinostomatidae</taxon>
        <taxon>Echinostoma</taxon>
    </lineage>
</organism>
<dbReference type="GO" id="GO:0004672">
    <property type="term" value="F:protein kinase activity"/>
    <property type="evidence" value="ECO:0007669"/>
    <property type="project" value="InterPro"/>
</dbReference>
<dbReference type="EMBL" id="UZAN01043545">
    <property type="protein sequence ID" value="VDP78613.1"/>
    <property type="molecule type" value="Genomic_DNA"/>
</dbReference>
<dbReference type="Pfam" id="PF00069">
    <property type="entry name" value="Pkinase"/>
    <property type="match status" value="1"/>
</dbReference>
<dbReference type="WBParaSite" id="ECPE_0000654701-mRNA-1">
    <property type="protein sequence ID" value="ECPE_0000654701-mRNA-1"/>
    <property type="gene ID" value="ECPE_0000654701"/>
</dbReference>
<dbReference type="SUPFAM" id="SSF56112">
    <property type="entry name" value="Protein kinase-like (PK-like)"/>
    <property type="match status" value="1"/>
</dbReference>
<feature type="compositionally biased region" description="Basic and acidic residues" evidence="4">
    <location>
        <begin position="352"/>
        <end position="374"/>
    </location>
</feature>
<dbReference type="PROSITE" id="PS50011">
    <property type="entry name" value="PROTEIN_KINASE_DOM"/>
    <property type="match status" value="1"/>
</dbReference>
<evidence type="ECO:0000313" key="8">
    <source>
        <dbReference type="WBParaSite" id="ECPE_0000654701-mRNA-1"/>
    </source>
</evidence>
<feature type="binding site" evidence="3">
    <location>
        <position position="65"/>
    </location>
    <ligand>
        <name>ATP</name>
        <dbReference type="ChEBI" id="CHEBI:30616"/>
    </ligand>
</feature>
<name>A0A183AHU9_9TREM</name>
<dbReference type="Gene3D" id="1.10.510.10">
    <property type="entry name" value="Transferase(Phosphotransferase) domain 1"/>
    <property type="match status" value="1"/>
</dbReference>
<feature type="compositionally biased region" description="Low complexity" evidence="4">
    <location>
        <begin position="712"/>
        <end position="729"/>
    </location>
</feature>
<dbReference type="InterPro" id="IPR008271">
    <property type="entry name" value="Ser/Thr_kinase_AS"/>
</dbReference>
<dbReference type="PANTHER" id="PTHR46538">
    <property type="entry name" value="PROTEIN KINASE DOMAIN-CONTAINING PROTEIN"/>
    <property type="match status" value="1"/>
</dbReference>
<feature type="compositionally biased region" description="Polar residues" evidence="4">
    <location>
        <begin position="488"/>
        <end position="511"/>
    </location>
</feature>
<protein>
    <submittedName>
        <fullName evidence="8">Protein kinase domain-containing protein</fullName>
    </submittedName>
</protein>
<reference evidence="6 7" key="2">
    <citation type="submission" date="2018-11" db="EMBL/GenBank/DDBJ databases">
        <authorList>
            <consortium name="Pathogen Informatics"/>
        </authorList>
    </citation>
    <scope>NUCLEOTIDE SEQUENCE [LARGE SCALE GENOMIC DNA]</scope>
    <source>
        <strain evidence="6 7">Egypt</strain>
    </source>
</reference>
<feature type="compositionally biased region" description="Basic and acidic residues" evidence="4">
    <location>
        <begin position="382"/>
        <end position="391"/>
    </location>
</feature>
<dbReference type="InterPro" id="IPR011009">
    <property type="entry name" value="Kinase-like_dom_sf"/>
</dbReference>
<keyword evidence="2 3" id="KW-0067">ATP-binding</keyword>
<dbReference type="InterPro" id="IPR017441">
    <property type="entry name" value="Protein_kinase_ATP_BS"/>
</dbReference>
<dbReference type="FunFam" id="1.10.510.10:FF:001298">
    <property type="entry name" value="STE20-like kinase"/>
    <property type="match status" value="1"/>
</dbReference>
<proteinExistence type="predicted"/>
<evidence type="ECO:0000256" key="4">
    <source>
        <dbReference type="SAM" id="MobiDB-lite"/>
    </source>
</evidence>
<feature type="domain" description="Protein kinase" evidence="5">
    <location>
        <begin position="36"/>
        <end position="285"/>
    </location>
</feature>
<keyword evidence="1 3" id="KW-0547">Nucleotide-binding</keyword>
<feature type="compositionally biased region" description="Polar residues" evidence="4">
    <location>
        <begin position="656"/>
        <end position="689"/>
    </location>
</feature>
<dbReference type="PROSITE" id="PS00108">
    <property type="entry name" value="PROTEIN_KINASE_ST"/>
    <property type="match status" value="1"/>
</dbReference>
<dbReference type="PROSITE" id="PS00107">
    <property type="entry name" value="PROTEIN_KINASE_ATP"/>
    <property type="match status" value="1"/>
</dbReference>
<dbReference type="AlphaFoldDB" id="A0A183AHU9"/>
<reference evidence="8" key="1">
    <citation type="submission" date="2016-06" db="UniProtKB">
        <authorList>
            <consortium name="WormBaseParasite"/>
        </authorList>
    </citation>
    <scope>IDENTIFICATION</scope>
</reference>
<evidence type="ECO:0000256" key="1">
    <source>
        <dbReference type="ARBA" id="ARBA00022741"/>
    </source>
</evidence>
<feature type="region of interest" description="Disordered" evidence="4">
    <location>
        <begin position="343"/>
        <end position="399"/>
    </location>
</feature>
<feature type="region of interest" description="Disordered" evidence="4">
    <location>
        <begin position="644"/>
        <end position="730"/>
    </location>
</feature>
<dbReference type="Proteomes" id="UP000272942">
    <property type="component" value="Unassembled WGS sequence"/>
</dbReference>